<gene>
    <name evidence="3 4" type="primary">cheD</name>
    <name evidence="4" type="ORF">AQS8620_02582</name>
</gene>
<dbReference type="Proteomes" id="UP000193862">
    <property type="component" value="Unassembled WGS sequence"/>
</dbReference>
<comment type="function">
    <text evidence="3">Probably deamidates glutamine residues to glutamate on methyl-accepting chemotaxis receptors (MCPs), playing an important role in chemotaxis.</text>
</comment>
<dbReference type="PROSITE" id="PS51257">
    <property type="entry name" value="PROKAR_LIPOPROTEIN"/>
    <property type="match status" value="1"/>
</dbReference>
<keyword evidence="2 3" id="KW-0378">Hydrolase</keyword>
<dbReference type="PANTHER" id="PTHR35147:SF2">
    <property type="entry name" value="CHEMORECEPTOR GLUTAMINE DEAMIDASE CHED-RELATED"/>
    <property type="match status" value="1"/>
</dbReference>
<dbReference type="CDD" id="cd16352">
    <property type="entry name" value="CheD"/>
    <property type="match status" value="1"/>
</dbReference>
<sequence length="174" mass="18801">MGDNRPMQSCYITQGEFAVGDRPGIVISTILGSCVATCLWDPQKQIGGMNHFLLPEGGGDATKGVSSYGANAMELLINALIRHGANRDRLRAKVFGGAQMYRGLTDAGTLNGRFVLDYLERENIPCEGKSLGGTHARRVEFVPYEGKARQKYVSDAPIRAVAAVVLPANEVELF</sequence>
<evidence type="ECO:0000256" key="2">
    <source>
        <dbReference type="ARBA" id="ARBA00022801"/>
    </source>
</evidence>
<dbReference type="PANTHER" id="PTHR35147">
    <property type="entry name" value="CHEMORECEPTOR GLUTAMINE DEAMIDASE CHED-RELATED"/>
    <property type="match status" value="1"/>
</dbReference>
<protein>
    <recommendedName>
        <fullName evidence="3">Probable chemoreceptor glutamine deamidase CheD</fullName>
        <ecNumber evidence="3">3.5.1.44</ecNumber>
    </recommendedName>
</protein>
<proteinExistence type="inferred from homology"/>
<evidence type="ECO:0000313" key="4">
    <source>
        <dbReference type="EMBL" id="SLN57864.1"/>
    </source>
</evidence>
<dbReference type="Pfam" id="PF03975">
    <property type="entry name" value="CheD"/>
    <property type="match status" value="1"/>
</dbReference>
<dbReference type="SUPFAM" id="SSF64438">
    <property type="entry name" value="CNF1/YfiH-like putative cysteine hydrolases"/>
    <property type="match status" value="1"/>
</dbReference>
<evidence type="ECO:0000256" key="3">
    <source>
        <dbReference type="HAMAP-Rule" id="MF_01440"/>
    </source>
</evidence>
<evidence type="ECO:0000256" key="1">
    <source>
        <dbReference type="ARBA" id="ARBA00022500"/>
    </source>
</evidence>
<evidence type="ECO:0000313" key="5">
    <source>
        <dbReference type="Proteomes" id="UP000193862"/>
    </source>
</evidence>
<dbReference type="GO" id="GO:0050568">
    <property type="term" value="F:protein-glutamine glutaminase activity"/>
    <property type="evidence" value="ECO:0007669"/>
    <property type="project" value="UniProtKB-UniRule"/>
</dbReference>
<comment type="similarity">
    <text evidence="3">Belongs to the CheD family.</text>
</comment>
<name>A0A1Y5TB33_9RHOB</name>
<keyword evidence="1 3" id="KW-0145">Chemotaxis</keyword>
<dbReference type="InterPro" id="IPR011324">
    <property type="entry name" value="Cytotoxic_necrot_fac-like_cat"/>
</dbReference>
<dbReference type="HAMAP" id="MF_01440">
    <property type="entry name" value="CheD"/>
    <property type="match status" value="1"/>
</dbReference>
<dbReference type="EC" id="3.5.1.44" evidence="3"/>
<comment type="catalytic activity">
    <reaction evidence="3">
        <text>L-glutaminyl-[protein] + H2O = L-glutamyl-[protein] + NH4(+)</text>
        <dbReference type="Rhea" id="RHEA:16441"/>
        <dbReference type="Rhea" id="RHEA-COMP:10207"/>
        <dbReference type="Rhea" id="RHEA-COMP:10208"/>
        <dbReference type="ChEBI" id="CHEBI:15377"/>
        <dbReference type="ChEBI" id="CHEBI:28938"/>
        <dbReference type="ChEBI" id="CHEBI:29973"/>
        <dbReference type="ChEBI" id="CHEBI:30011"/>
        <dbReference type="EC" id="3.5.1.44"/>
    </reaction>
</comment>
<dbReference type="InterPro" id="IPR005659">
    <property type="entry name" value="Chemorcpt_Glu_NH3ase_CheD"/>
</dbReference>
<keyword evidence="4" id="KW-0675">Receptor</keyword>
<organism evidence="4 5">
    <name type="scientific">Aquimixticola soesokkakensis</name>
    <dbReference type="NCBI Taxonomy" id="1519096"/>
    <lineage>
        <taxon>Bacteria</taxon>
        <taxon>Pseudomonadati</taxon>
        <taxon>Pseudomonadota</taxon>
        <taxon>Alphaproteobacteria</taxon>
        <taxon>Rhodobacterales</taxon>
        <taxon>Paracoccaceae</taxon>
        <taxon>Aquimixticola</taxon>
    </lineage>
</organism>
<dbReference type="GO" id="GO:0006935">
    <property type="term" value="P:chemotaxis"/>
    <property type="evidence" value="ECO:0007669"/>
    <property type="project" value="UniProtKB-UniRule"/>
</dbReference>
<reference evidence="4 5" key="1">
    <citation type="submission" date="2017-03" db="EMBL/GenBank/DDBJ databases">
        <authorList>
            <person name="Afonso C.L."/>
            <person name="Miller P.J."/>
            <person name="Scott M.A."/>
            <person name="Spackman E."/>
            <person name="Goraichik I."/>
            <person name="Dimitrov K.M."/>
            <person name="Suarez D.L."/>
            <person name="Swayne D.E."/>
        </authorList>
    </citation>
    <scope>NUCLEOTIDE SEQUENCE [LARGE SCALE GENOMIC DNA]</scope>
    <source>
        <strain evidence="4 5">CECT 8620</strain>
    </source>
</reference>
<dbReference type="AlphaFoldDB" id="A0A1Y5TB33"/>
<keyword evidence="5" id="KW-1185">Reference proteome</keyword>
<dbReference type="Gene3D" id="3.30.1330.200">
    <property type="match status" value="1"/>
</dbReference>
<dbReference type="InterPro" id="IPR038592">
    <property type="entry name" value="CheD-like_sf"/>
</dbReference>
<accession>A0A1Y5TB33</accession>
<dbReference type="EMBL" id="FWFS01000009">
    <property type="protein sequence ID" value="SLN57864.1"/>
    <property type="molecule type" value="Genomic_DNA"/>
</dbReference>